<keyword evidence="3" id="KW-1185">Reference proteome</keyword>
<dbReference type="Proteomes" id="UP000799779">
    <property type="component" value="Unassembled WGS sequence"/>
</dbReference>
<dbReference type="Gene3D" id="2.160.20.10">
    <property type="entry name" value="Single-stranded right-handed beta-helix, Pectin lyase-like"/>
    <property type="match status" value="2"/>
</dbReference>
<dbReference type="SUPFAM" id="SSF51126">
    <property type="entry name" value="Pectin lyase-like"/>
    <property type="match status" value="2"/>
</dbReference>
<keyword evidence="2" id="KW-0378">Hydrolase</keyword>
<evidence type="ECO:0000259" key="1">
    <source>
        <dbReference type="Pfam" id="PF12708"/>
    </source>
</evidence>
<accession>A0A6A5WZ87</accession>
<dbReference type="FunFam" id="2.160.20.10:FF:000023">
    <property type="entry name" value="Exo-beta-1,3-glucanase Exg0"/>
    <property type="match status" value="1"/>
</dbReference>
<dbReference type="PANTHER" id="PTHR33928:SF2">
    <property type="entry name" value="PECTATE LYASE SUPERFAMILY PROTEIN DOMAIN-CONTAINING PROTEIN-RELATED"/>
    <property type="match status" value="1"/>
</dbReference>
<sequence length="772" mass="84298">MHLLPAIDLAAELNVERDDVTANANDPAYWLKDMPKQGIASFNANPAGYKVWRNVKDYGARGDGVTDDTDAINRAISEGNRCGPWVCQSNTDTPAIVYFPAGTYLVSRSIIVYYNTQLMGNPNGRPVLKAASSYQGIGVIDGSQYSNQNGAPGWTSTNLFMRQIRNFEIDLTAVSPTQQANGIHWPASQATSIQNVKIRMTSGANSIHEGIFIENGSGGWLVDIEIEGGKYGMNIGNQQFTMRNLKISKAQIGIRQIWNWGWLYQGLTIFDCPVAFSMLGRDKGLLLVGSAVIIDSRITNCPVFVDMEWSPTEKPTGASQLTLENIALNNVPIAVRGYNSVVLQGGTTTITAWGQGTKYTPDGPQKFQGSIAPAKRPAGLLDGNNFYSKQKPQYEELPKDNFISARSLGAKGDGRTNDQPALQKAINDAVSANKILFIDHGNYKIESTLYFPPGARVVGESFSVILAAGSTWSDKNKPVPVIQIGKPGERGLVQWSDMVVATQGPTPGATLIQYNLDSVRGSGVWDVHTRIGGAKGTQLQVAQCPTLTQKNECMAAYMNVHVTKTGNGAYFENNWFWTADHDLDDWNSTRVSIFTGRGMLVESSNVFLYSNGVEHHSIYQYQFANAKDIFAGFIQTETPYWQPKPDAKSSPYPISASLNDPDYSRACPADQICDAYGLRILNSQGILIYGAGLYSFFKNYDVSCSSPDAPGGLRNCQHRIFSIEGNTSGVNIYALSNVGATQMVTIDGVDKAKWNDNLSVYSNTIGLFTYKT</sequence>
<reference evidence="2" key="1">
    <citation type="journal article" date="2020" name="Stud. Mycol.">
        <title>101 Dothideomycetes genomes: a test case for predicting lifestyles and emergence of pathogens.</title>
        <authorList>
            <person name="Haridas S."/>
            <person name="Albert R."/>
            <person name="Binder M."/>
            <person name="Bloem J."/>
            <person name="Labutti K."/>
            <person name="Salamov A."/>
            <person name="Andreopoulos B."/>
            <person name="Baker S."/>
            <person name="Barry K."/>
            <person name="Bills G."/>
            <person name="Bluhm B."/>
            <person name="Cannon C."/>
            <person name="Castanera R."/>
            <person name="Culley D."/>
            <person name="Daum C."/>
            <person name="Ezra D."/>
            <person name="Gonzalez J."/>
            <person name="Henrissat B."/>
            <person name="Kuo A."/>
            <person name="Liang C."/>
            <person name="Lipzen A."/>
            <person name="Lutzoni F."/>
            <person name="Magnuson J."/>
            <person name="Mondo S."/>
            <person name="Nolan M."/>
            <person name="Ohm R."/>
            <person name="Pangilinan J."/>
            <person name="Park H.-J."/>
            <person name="Ramirez L."/>
            <person name="Alfaro M."/>
            <person name="Sun H."/>
            <person name="Tritt A."/>
            <person name="Yoshinaga Y."/>
            <person name="Zwiers L.-H."/>
            <person name="Turgeon B."/>
            <person name="Goodwin S."/>
            <person name="Spatafora J."/>
            <person name="Crous P."/>
            <person name="Grigoriev I."/>
        </authorList>
    </citation>
    <scope>NUCLEOTIDE SEQUENCE</scope>
    <source>
        <strain evidence="2">CBS 123094</strain>
    </source>
</reference>
<proteinExistence type="predicted"/>
<organism evidence="2 3">
    <name type="scientific">Amniculicola lignicola CBS 123094</name>
    <dbReference type="NCBI Taxonomy" id="1392246"/>
    <lineage>
        <taxon>Eukaryota</taxon>
        <taxon>Fungi</taxon>
        <taxon>Dikarya</taxon>
        <taxon>Ascomycota</taxon>
        <taxon>Pezizomycotina</taxon>
        <taxon>Dothideomycetes</taxon>
        <taxon>Pleosporomycetidae</taxon>
        <taxon>Pleosporales</taxon>
        <taxon>Amniculicolaceae</taxon>
        <taxon>Amniculicola</taxon>
    </lineage>
</organism>
<dbReference type="InterPro" id="IPR011050">
    <property type="entry name" value="Pectin_lyase_fold/virulence"/>
</dbReference>
<name>A0A6A5WZ87_9PLEO</name>
<feature type="domain" description="Rhamnogalacturonase A/B/Epimerase-like pectate lyase" evidence="1">
    <location>
        <begin position="402"/>
        <end position="582"/>
    </location>
</feature>
<dbReference type="GO" id="GO:0004650">
    <property type="term" value="F:polygalacturonase activity"/>
    <property type="evidence" value="ECO:0007669"/>
    <property type="project" value="InterPro"/>
</dbReference>
<dbReference type="InterPro" id="IPR024535">
    <property type="entry name" value="RHGA/B-epi-like_pectate_lyase"/>
</dbReference>
<gene>
    <name evidence="2" type="ORF">P154DRAFT_597650</name>
</gene>
<dbReference type="CDD" id="cd23668">
    <property type="entry name" value="GH55_beta13glucanase-like"/>
    <property type="match status" value="1"/>
</dbReference>
<dbReference type="OrthoDB" id="1046782at2759"/>
<dbReference type="AlphaFoldDB" id="A0A6A5WZ87"/>
<dbReference type="InterPro" id="IPR039279">
    <property type="entry name" value="QRT3-like"/>
</dbReference>
<dbReference type="InterPro" id="IPR012334">
    <property type="entry name" value="Pectin_lyas_fold"/>
</dbReference>
<protein>
    <submittedName>
        <fullName evidence="2">Glycoside hydrolase family 55 protein</fullName>
    </submittedName>
</protein>
<dbReference type="EMBL" id="ML977558">
    <property type="protein sequence ID" value="KAF2007153.1"/>
    <property type="molecule type" value="Genomic_DNA"/>
</dbReference>
<dbReference type="PANTHER" id="PTHR33928">
    <property type="entry name" value="POLYGALACTURONASE QRT3"/>
    <property type="match status" value="1"/>
</dbReference>
<feature type="domain" description="Rhamnogalacturonase A/B/Epimerase-like pectate lyase" evidence="1">
    <location>
        <begin position="52"/>
        <end position="274"/>
    </location>
</feature>
<dbReference type="Pfam" id="PF12708">
    <property type="entry name" value="Pect-lyase_RHGA_epim"/>
    <property type="match status" value="2"/>
</dbReference>
<evidence type="ECO:0000313" key="3">
    <source>
        <dbReference type="Proteomes" id="UP000799779"/>
    </source>
</evidence>
<evidence type="ECO:0000313" key="2">
    <source>
        <dbReference type="EMBL" id="KAF2007153.1"/>
    </source>
</evidence>